<keyword evidence="3" id="KW-1185">Reference proteome</keyword>
<evidence type="ECO:0000256" key="1">
    <source>
        <dbReference type="SAM" id="MobiDB-lite"/>
    </source>
</evidence>
<dbReference type="STRING" id="341454.A0A4V3SIV6"/>
<dbReference type="InParanoid" id="A0A4V3SIV6"/>
<organism evidence="2 3">
    <name type="scientific">Ascodesmis nigricans</name>
    <dbReference type="NCBI Taxonomy" id="341454"/>
    <lineage>
        <taxon>Eukaryota</taxon>
        <taxon>Fungi</taxon>
        <taxon>Dikarya</taxon>
        <taxon>Ascomycota</taxon>
        <taxon>Pezizomycotina</taxon>
        <taxon>Pezizomycetes</taxon>
        <taxon>Pezizales</taxon>
        <taxon>Ascodesmidaceae</taxon>
        <taxon>Ascodesmis</taxon>
    </lineage>
</organism>
<feature type="region of interest" description="Disordered" evidence="1">
    <location>
        <begin position="537"/>
        <end position="570"/>
    </location>
</feature>
<feature type="compositionally biased region" description="Polar residues" evidence="1">
    <location>
        <begin position="636"/>
        <end position="646"/>
    </location>
</feature>
<protein>
    <submittedName>
        <fullName evidence="2">Uncharacterized protein</fullName>
    </submittedName>
</protein>
<feature type="compositionally biased region" description="Basic and acidic residues" evidence="1">
    <location>
        <begin position="27"/>
        <end position="37"/>
    </location>
</feature>
<feature type="compositionally biased region" description="Low complexity" evidence="1">
    <location>
        <begin position="616"/>
        <end position="628"/>
    </location>
</feature>
<feature type="region of interest" description="Disordered" evidence="1">
    <location>
        <begin position="1"/>
        <end position="63"/>
    </location>
</feature>
<feature type="compositionally biased region" description="Polar residues" evidence="1">
    <location>
        <begin position="40"/>
        <end position="49"/>
    </location>
</feature>
<sequence length="797" mass="86657">MSTSTTGGHRRIASIRSTTRNLFKGKSTHDLHNKRLADAANTSKPSTAVASPEPLAEEDRNVSPTDLIPFTAAGRRVGVEPFSIFNDIPSRPTQYGSLYHSSSAFDVGGRNRRPSHSAEPIFGEPIMPHNTHAGNQHARGETASVKSKGSDPDAMMSDNSASAATTSAKNRKTGAKAAKLRMALSLLRRRSNSNLRKAYVEPIGEAEERDNNWPPSAVKGPVLDPDIVKPVEKIQNARRSGSVSSPAVAHQHHGFKFSLPERHSPRNVLTKSHNPNYEVTRPRRATVASIVLEQNLMPQVPPTPGPPVWTTDLSPRPRSSHSSIGGGFVPEPSSDSIFSRESIPLGGATPDGGLFPRPASIRRDWNITDGFSKRESVIKSGLPSSRVPSMQSSRLSDRARPVSFGGVSSTVFGGMKITEAASLEVRVKELESQLSQLSNLVGPPPDWPLRDEKISEALSPKARLLGPENGLGIIDTDGVSPNTSTISISAPKDAQLTLTPQLSPTQTPADEAESNINLSDTHQRSETLQPLENFHRSLHIPNPDGRPATTSTLRADRPLSITSPPPRSSAHITATEFHELLDLIKQEQKARKLLEARVDQLTTLLRHTGIHISPLASATTSSSCYSTSPNLRDDNNSNLDPLSTVSVIRERDTVPTPELTPPPTSNLDTDRPGAHTHTFFQSFDGGATDTEVEDNVSVNTFELPPQHRDSTATGIEVFRTPMEERRSFGAPASPAVRWDAGVGEREGGREGGPYQQQQHHHQQNQVMRYEQMAFPQYCDDRTLSLGQITRRPDPVAI</sequence>
<dbReference type="Proteomes" id="UP000298138">
    <property type="component" value="Unassembled WGS sequence"/>
</dbReference>
<feature type="region of interest" description="Disordered" evidence="1">
    <location>
        <begin position="742"/>
        <end position="762"/>
    </location>
</feature>
<evidence type="ECO:0000313" key="2">
    <source>
        <dbReference type="EMBL" id="TGZ81645.1"/>
    </source>
</evidence>
<dbReference type="AlphaFoldDB" id="A0A4V3SIV6"/>
<reference evidence="2 3" key="1">
    <citation type="submission" date="2019-04" db="EMBL/GenBank/DDBJ databases">
        <title>Comparative genomics and transcriptomics to analyze fruiting body development in filamentous ascomycetes.</title>
        <authorList>
            <consortium name="DOE Joint Genome Institute"/>
            <person name="Lutkenhaus R."/>
            <person name="Traeger S."/>
            <person name="Breuer J."/>
            <person name="Kuo A."/>
            <person name="Lipzen A."/>
            <person name="Pangilinan J."/>
            <person name="Dilworth D."/>
            <person name="Sandor L."/>
            <person name="Poggeler S."/>
            <person name="Barry K."/>
            <person name="Grigoriev I.V."/>
            <person name="Nowrousian M."/>
        </authorList>
    </citation>
    <scope>NUCLEOTIDE SEQUENCE [LARGE SCALE GENOMIC DNA]</scope>
    <source>
        <strain evidence="2 3">CBS 389.68</strain>
    </source>
</reference>
<feature type="compositionally biased region" description="Low complexity" evidence="1">
    <location>
        <begin position="152"/>
        <end position="168"/>
    </location>
</feature>
<dbReference type="OrthoDB" id="5428925at2759"/>
<feature type="region of interest" description="Disordered" evidence="1">
    <location>
        <begin position="616"/>
        <end position="672"/>
    </location>
</feature>
<name>A0A4V3SIV6_9PEZI</name>
<dbReference type="EMBL" id="ML220118">
    <property type="protein sequence ID" value="TGZ81645.1"/>
    <property type="molecule type" value="Genomic_DNA"/>
</dbReference>
<feature type="region of interest" description="Disordered" evidence="1">
    <location>
        <begin position="313"/>
        <end position="336"/>
    </location>
</feature>
<evidence type="ECO:0000313" key="3">
    <source>
        <dbReference type="Proteomes" id="UP000298138"/>
    </source>
</evidence>
<proteinExistence type="predicted"/>
<accession>A0A4V3SIV6</accession>
<gene>
    <name evidence="2" type="ORF">EX30DRAFT_252079</name>
</gene>
<feature type="region of interest" description="Disordered" evidence="1">
    <location>
        <begin position="123"/>
        <end position="176"/>
    </location>
</feature>